<protein>
    <submittedName>
        <fullName evidence="1">DNA-binding transcriptional regulator, HxlR family</fullName>
    </submittedName>
</protein>
<name>A0A1M6WUK0_9FIRM</name>
<keyword evidence="2" id="KW-1185">Reference proteome</keyword>
<keyword evidence="1" id="KW-0238">DNA-binding</keyword>
<gene>
    <name evidence="1" type="ORF">SAMN02745138_02658</name>
</gene>
<dbReference type="AlphaFoldDB" id="A0A1M6WUK0"/>
<dbReference type="RefSeq" id="WP_072852551.1">
    <property type="nucleotide sequence ID" value="NZ_FRAH01000057.1"/>
</dbReference>
<dbReference type="InterPro" id="IPR036388">
    <property type="entry name" value="WH-like_DNA-bd_sf"/>
</dbReference>
<reference evidence="1 2" key="1">
    <citation type="submission" date="2016-11" db="EMBL/GenBank/DDBJ databases">
        <authorList>
            <person name="Jaros S."/>
            <person name="Januszkiewicz K."/>
            <person name="Wedrychowicz H."/>
        </authorList>
    </citation>
    <scope>NUCLEOTIDE SEQUENCE [LARGE SCALE GENOMIC DNA]</scope>
    <source>
        <strain evidence="1 2">DSM 14214</strain>
    </source>
</reference>
<accession>A0A1M6WUK0</accession>
<dbReference type="Proteomes" id="UP000183975">
    <property type="component" value="Unassembled WGS sequence"/>
</dbReference>
<proteinExistence type="predicted"/>
<dbReference type="GO" id="GO:0003677">
    <property type="term" value="F:DNA binding"/>
    <property type="evidence" value="ECO:0007669"/>
    <property type="project" value="UniProtKB-KW"/>
</dbReference>
<organism evidence="1 2">
    <name type="scientific">Anaerotignum lactatifermentans DSM 14214</name>
    <dbReference type="NCBI Taxonomy" id="1121323"/>
    <lineage>
        <taxon>Bacteria</taxon>
        <taxon>Bacillati</taxon>
        <taxon>Bacillota</taxon>
        <taxon>Clostridia</taxon>
        <taxon>Lachnospirales</taxon>
        <taxon>Anaerotignaceae</taxon>
        <taxon>Anaerotignum</taxon>
    </lineage>
</organism>
<dbReference type="InterPro" id="IPR036390">
    <property type="entry name" value="WH_DNA-bd_sf"/>
</dbReference>
<dbReference type="EMBL" id="FRAH01000057">
    <property type="protein sequence ID" value="SHK97321.1"/>
    <property type="molecule type" value="Genomic_DNA"/>
</dbReference>
<sequence length="102" mass="11617">MNDMAYKKLPKCPVETTMLFLKNRDSIILLGYILLGVLEKCELIKMTAMSEKTYQKTLDTLLKNGLITCGRNVLPTELGKSFKPVILAMADWGEKYKTQQKN</sequence>
<dbReference type="SUPFAM" id="SSF46785">
    <property type="entry name" value="Winged helix' DNA-binding domain"/>
    <property type="match status" value="1"/>
</dbReference>
<dbReference type="Gene3D" id="1.10.10.10">
    <property type="entry name" value="Winged helix-like DNA-binding domain superfamily/Winged helix DNA-binding domain"/>
    <property type="match status" value="1"/>
</dbReference>
<evidence type="ECO:0000313" key="2">
    <source>
        <dbReference type="Proteomes" id="UP000183975"/>
    </source>
</evidence>
<evidence type="ECO:0000313" key="1">
    <source>
        <dbReference type="EMBL" id="SHK97321.1"/>
    </source>
</evidence>
<dbReference type="OrthoDB" id="9791143at2"/>